<accession>A0A410DWQ3</accession>
<reference evidence="2 3" key="1">
    <citation type="submission" date="2018-01" db="EMBL/GenBank/DDBJ databases">
        <title>Genome Sequencing and Assembly of Anaerobacter polyendosporus strain CT4.</title>
        <authorList>
            <person name="Tachaapaikoon C."/>
            <person name="Sutheeworapong S."/>
            <person name="Jenjaroenpun P."/>
            <person name="Wongsurawat T."/>
            <person name="Nookeaw I."/>
            <person name="Cheawchanlertfa P."/>
            <person name="Kosugi A."/>
            <person name="Cheevadhanarak S."/>
            <person name="Ratanakhanokchai K."/>
        </authorList>
    </citation>
    <scope>NUCLEOTIDE SEQUENCE [LARGE SCALE GENOMIC DNA]</scope>
    <source>
        <strain evidence="2 3">CT4</strain>
    </source>
</reference>
<evidence type="ECO:0000313" key="3">
    <source>
        <dbReference type="Proteomes" id="UP000286268"/>
    </source>
</evidence>
<proteinExistence type="predicted"/>
<name>A0A410DWQ3_9CLOT</name>
<dbReference type="PROSITE" id="PS51186">
    <property type="entry name" value="GNAT"/>
    <property type="match status" value="1"/>
</dbReference>
<dbReference type="CDD" id="cd04301">
    <property type="entry name" value="NAT_SF"/>
    <property type="match status" value="1"/>
</dbReference>
<dbReference type="OrthoDB" id="9799321at2"/>
<dbReference type="AlphaFoldDB" id="A0A410DWQ3"/>
<dbReference type="EMBL" id="CP025746">
    <property type="protein sequence ID" value="QAA33408.1"/>
    <property type="molecule type" value="Genomic_DNA"/>
</dbReference>
<sequence>MKLLFEEFKDEIEELVSFLTADSWEFFGTPNQKEERIREAYKNGTYNSEYCKTFWIMIDSSTRAGFIRIYDLEDDIPVFDIRLSSKYRGKGIGTIAVNWMVDYIFNNFPDKTSIEGYTRQDNYPMRNVFHKCGFVKEAHHRNGWVCSDGRKYDSIGYGFIKEDWKKGTSTPVQWNDYKF</sequence>
<dbReference type="KEGG" id="cmah:C1I91_18135"/>
<dbReference type="InterPro" id="IPR016181">
    <property type="entry name" value="Acyl_CoA_acyltransferase"/>
</dbReference>
<dbReference type="Pfam" id="PF13302">
    <property type="entry name" value="Acetyltransf_3"/>
    <property type="match status" value="1"/>
</dbReference>
<keyword evidence="2" id="KW-0808">Transferase</keyword>
<evidence type="ECO:0000259" key="1">
    <source>
        <dbReference type="PROSITE" id="PS51186"/>
    </source>
</evidence>
<keyword evidence="3" id="KW-1185">Reference proteome</keyword>
<dbReference type="Proteomes" id="UP000286268">
    <property type="component" value="Chromosome"/>
</dbReference>
<dbReference type="GO" id="GO:0016747">
    <property type="term" value="F:acyltransferase activity, transferring groups other than amino-acyl groups"/>
    <property type="evidence" value="ECO:0007669"/>
    <property type="project" value="InterPro"/>
</dbReference>
<dbReference type="InterPro" id="IPR000182">
    <property type="entry name" value="GNAT_dom"/>
</dbReference>
<evidence type="ECO:0000313" key="2">
    <source>
        <dbReference type="EMBL" id="QAA33408.1"/>
    </source>
</evidence>
<dbReference type="PANTHER" id="PTHR43415">
    <property type="entry name" value="SPERMIDINE N(1)-ACETYLTRANSFERASE"/>
    <property type="match status" value="1"/>
</dbReference>
<dbReference type="PANTHER" id="PTHR43415:SF3">
    <property type="entry name" value="GNAT-FAMILY ACETYLTRANSFERASE"/>
    <property type="match status" value="1"/>
</dbReference>
<dbReference type="SUPFAM" id="SSF55729">
    <property type="entry name" value="Acyl-CoA N-acyltransferases (Nat)"/>
    <property type="match status" value="1"/>
</dbReference>
<dbReference type="RefSeq" id="WP_128214130.1">
    <property type="nucleotide sequence ID" value="NZ_CP025746.1"/>
</dbReference>
<dbReference type="Gene3D" id="3.40.630.30">
    <property type="match status" value="1"/>
</dbReference>
<organism evidence="2 3">
    <name type="scientific">Clostridium manihotivorum</name>
    <dbReference type="NCBI Taxonomy" id="2320868"/>
    <lineage>
        <taxon>Bacteria</taxon>
        <taxon>Bacillati</taxon>
        <taxon>Bacillota</taxon>
        <taxon>Clostridia</taxon>
        <taxon>Eubacteriales</taxon>
        <taxon>Clostridiaceae</taxon>
        <taxon>Clostridium</taxon>
    </lineage>
</organism>
<feature type="domain" description="N-acetyltransferase" evidence="1">
    <location>
        <begin position="3"/>
        <end position="153"/>
    </location>
</feature>
<protein>
    <submittedName>
        <fullName evidence="2">N-acetyltransferase</fullName>
    </submittedName>
</protein>
<gene>
    <name evidence="2" type="ORF">C1I91_18135</name>
</gene>